<sequence>MNRVTLLTVASLITAGIAPAASAETVEQAEKTPVWSEEQFDRSLKEITPEEKKQLELISSVGEHIDYDEEGNLKSDLNDDQLRSDYGFEDKDVSFFHSVLAEDESIVQHQENEPKIVTTYDHKLGHISNNDLKVGAAATLTAAAMEGPAALEAAFFAWGAVTGGPIGAAIAAAAGVLGAAYFIDLAAKITGAVVQGKGITWYSKWGFPPITAEIEDD</sequence>
<gene>
    <name evidence="2" type="ORF">CBE89_01445</name>
</gene>
<organism evidence="2 3">
    <name type="scientific">Corynebacterium striatum</name>
    <dbReference type="NCBI Taxonomy" id="43770"/>
    <lineage>
        <taxon>Bacteria</taxon>
        <taxon>Bacillati</taxon>
        <taxon>Actinomycetota</taxon>
        <taxon>Actinomycetes</taxon>
        <taxon>Mycobacteriales</taxon>
        <taxon>Corynebacteriaceae</taxon>
        <taxon>Corynebacterium</taxon>
    </lineage>
</organism>
<keyword evidence="1" id="KW-0732">Signal</keyword>
<reference evidence="2 3" key="1">
    <citation type="submission" date="2017-05" db="EMBL/GenBank/DDBJ databases">
        <title>Complete genome sequence of Corynebacterium striatum KC-Na-1 isolated from Neophocaena asiaeorientalis in Korea.</title>
        <authorList>
            <person name="Kim J.H."/>
            <person name="Lee K."/>
        </authorList>
    </citation>
    <scope>NUCLEOTIDE SEQUENCE [LARGE SCALE GENOMIC DNA]</scope>
    <source>
        <strain evidence="2 3">KC-Na-01</strain>
    </source>
</reference>
<accession>A0A2Z2J130</accession>
<evidence type="ECO:0000313" key="2">
    <source>
        <dbReference type="EMBL" id="ART20314.1"/>
    </source>
</evidence>
<protein>
    <recommendedName>
        <fullName evidence="4">Secreted protein</fullName>
    </recommendedName>
</protein>
<evidence type="ECO:0000256" key="1">
    <source>
        <dbReference type="SAM" id="SignalP"/>
    </source>
</evidence>
<name>A0A2Z2J130_CORST</name>
<dbReference type="RefSeq" id="WP_062036609.1">
    <property type="nucleotide sequence ID" value="NZ_CP021252.1"/>
</dbReference>
<dbReference type="KEGG" id="cstr:CBE89_01445"/>
<evidence type="ECO:0008006" key="4">
    <source>
        <dbReference type="Google" id="ProtNLM"/>
    </source>
</evidence>
<evidence type="ECO:0000313" key="3">
    <source>
        <dbReference type="Proteomes" id="UP000250197"/>
    </source>
</evidence>
<proteinExistence type="predicted"/>
<dbReference type="Proteomes" id="UP000250197">
    <property type="component" value="Chromosome"/>
</dbReference>
<feature type="signal peptide" evidence="1">
    <location>
        <begin position="1"/>
        <end position="20"/>
    </location>
</feature>
<dbReference type="AlphaFoldDB" id="A0A2Z2J130"/>
<dbReference type="EMBL" id="CP021252">
    <property type="protein sequence ID" value="ART20314.1"/>
    <property type="molecule type" value="Genomic_DNA"/>
</dbReference>
<feature type="chain" id="PRO_5016269326" description="Secreted protein" evidence="1">
    <location>
        <begin position="21"/>
        <end position="217"/>
    </location>
</feature>